<dbReference type="SUPFAM" id="SSF53756">
    <property type="entry name" value="UDP-Glycosyltransferase/glycogen phosphorylase"/>
    <property type="match status" value="1"/>
</dbReference>
<keyword evidence="2" id="KW-0808">Transferase</keyword>
<proteinExistence type="predicted"/>
<evidence type="ECO:0000259" key="1">
    <source>
        <dbReference type="Pfam" id="PF00534"/>
    </source>
</evidence>
<dbReference type="PANTHER" id="PTHR45947:SF3">
    <property type="entry name" value="SULFOQUINOVOSYL TRANSFERASE SQD2"/>
    <property type="match status" value="1"/>
</dbReference>
<protein>
    <submittedName>
        <fullName evidence="2">Glycosyl transferase</fullName>
    </submittedName>
</protein>
<dbReference type="CDD" id="cd03801">
    <property type="entry name" value="GT4_PimA-like"/>
    <property type="match status" value="1"/>
</dbReference>
<evidence type="ECO:0000313" key="2">
    <source>
        <dbReference type="EMBL" id="RUT13075.1"/>
    </source>
</evidence>
<comment type="caution">
    <text evidence="2">The sequence shown here is derived from an EMBL/GenBank/DDBJ whole genome shotgun (WGS) entry which is preliminary data.</text>
</comment>
<dbReference type="GO" id="GO:0016757">
    <property type="term" value="F:glycosyltransferase activity"/>
    <property type="evidence" value="ECO:0007669"/>
    <property type="project" value="InterPro"/>
</dbReference>
<dbReference type="Gene3D" id="3.40.50.2000">
    <property type="entry name" value="Glycogen Phosphorylase B"/>
    <property type="match status" value="2"/>
</dbReference>
<accession>A0AB37UNR4</accession>
<dbReference type="EMBL" id="RSCK01000009">
    <property type="protein sequence ID" value="RUT13075.1"/>
    <property type="molecule type" value="Genomic_DNA"/>
</dbReference>
<dbReference type="Pfam" id="PF00534">
    <property type="entry name" value="Glycos_transf_1"/>
    <property type="match status" value="1"/>
</dbReference>
<keyword evidence="3" id="KW-1185">Reference proteome</keyword>
<reference evidence="2 3" key="1">
    <citation type="journal article" date="2019" name="Genome Biol. Evol.">
        <title>Day and night: Metabolic profiles and evolutionary relationships of six axenic non-marine cyanobacteria.</title>
        <authorList>
            <person name="Will S.E."/>
            <person name="Henke P."/>
            <person name="Boedeker C."/>
            <person name="Huang S."/>
            <person name="Brinkmann H."/>
            <person name="Rohde M."/>
            <person name="Jarek M."/>
            <person name="Friedl T."/>
            <person name="Seufert S."/>
            <person name="Schumacher M."/>
            <person name="Overmann J."/>
            <person name="Neumann-Schaal M."/>
            <person name="Petersen J."/>
        </authorList>
    </citation>
    <scope>NUCLEOTIDE SEQUENCE [LARGE SCALE GENOMIC DNA]</scope>
    <source>
        <strain evidence="2 3">SAG 39.79</strain>
    </source>
</reference>
<dbReference type="InterPro" id="IPR001296">
    <property type="entry name" value="Glyco_trans_1"/>
</dbReference>
<feature type="domain" description="Glycosyl transferase family 1" evidence="1">
    <location>
        <begin position="218"/>
        <end position="364"/>
    </location>
</feature>
<dbReference type="RefSeq" id="WP_106217432.1">
    <property type="nucleotide sequence ID" value="NZ_RSCK01000009.1"/>
</dbReference>
<gene>
    <name evidence="2" type="ORF">DSM107010_16310</name>
</gene>
<dbReference type="AlphaFoldDB" id="A0AB37UNR4"/>
<dbReference type="InterPro" id="IPR050194">
    <property type="entry name" value="Glycosyltransferase_grp1"/>
</dbReference>
<dbReference type="Proteomes" id="UP000282574">
    <property type="component" value="Unassembled WGS sequence"/>
</dbReference>
<dbReference type="PANTHER" id="PTHR45947">
    <property type="entry name" value="SULFOQUINOVOSYL TRANSFERASE SQD2"/>
    <property type="match status" value="1"/>
</dbReference>
<sequence>MRKPVLTIFYQFNPWFPSIGGIQTVIRYFIKYAASEFDVRVVGTSDRANFSSRKWQEAELEGRAIQFFPLLTVENDDVRGLLPTTVKYTVALLQHDFASDFMHFHRIEPTLASLNWQGDKTLFIHNDIRQQMTAKDNKKAILWRYFPAGYFALEGLLIKQFAEILSCNTESVKLYQQRYANLSERIKYIKNPVDNGVFYPLSPEQREEGRRALAARMGKSAETRFLLFAGRLHPQKDPVLLVRSLFAMQQPNVHLLIAGAGELAEIVKAEIARLDLSQQVTLLGAVPPTELAKLQQVCSAFVLTSAYEGLPLVALEALACGTPVVTTDCGETPKLLSSGSGIVCQERTPEAIASAISQILSRDKNYTIEACVRAAAPYGVRQIVSDVYQNMWVRWEQRQLASGVSTSYV</sequence>
<organism evidence="2 3">
    <name type="scientific">Chroococcidiopsis cubana SAG 39.79</name>
    <dbReference type="NCBI Taxonomy" id="388085"/>
    <lineage>
        <taxon>Bacteria</taxon>
        <taxon>Bacillati</taxon>
        <taxon>Cyanobacteriota</taxon>
        <taxon>Cyanophyceae</taxon>
        <taxon>Chroococcidiopsidales</taxon>
        <taxon>Chroococcidiopsidaceae</taxon>
        <taxon>Chroococcidiopsis</taxon>
    </lineage>
</organism>
<name>A0AB37UNR4_9CYAN</name>
<evidence type="ECO:0000313" key="3">
    <source>
        <dbReference type="Proteomes" id="UP000282574"/>
    </source>
</evidence>